<organism evidence="1 2">
    <name type="scientific">Streptomyces pacificus</name>
    <dbReference type="NCBI Taxonomy" id="2705029"/>
    <lineage>
        <taxon>Bacteria</taxon>
        <taxon>Bacillati</taxon>
        <taxon>Actinomycetota</taxon>
        <taxon>Actinomycetes</taxon>
        <taxon>Kitasatosporales</taxon>
        <taxon>Streptomycetaceae</taxon>
        <taxon>Streptomyces</taxon>
    </lineage>
</organism>
<evidence type="ECO:0000313" key="1">
    <source>
        <dbReference type="EMBL" id="GFH34272.1"/>
    </source>
</evidence>
<reference evidence="1 2" key="1">
    <citation type="submission" date="2020-02" db="EMBL/GenBank/DDBJ databases">
        <title>Whole Genome Shotgun Sequence of Streptomyces sp. strain CWH03.</title>
        <authorList>
            <person name="Dohra H."/>
            <person name="Kodani S."/>
            <person name="Yamamura H."/>
        </authorList>
    </citation>
    <scope>NUCLEOTIDE SEQUENCE [LARGE SCALE GENOMIC DNA]</scope>
    <source>
        <strain evidence="1 2">CWH03</strain>
    </source>
</reference>
<dbReference type="EMBL" id="BLLG01000001">
    <property type="protein sequence ID" value="GFH34272.1"/>
    <property type="molecule type" value="Genomic_DNA"/>
</dbReference>
<dbReference type="Proteomes" id="UP000484988">
    <property type="component" value="Unassembled WGS sequence"/>
</dbReference>
<gene>
    <name evidence="1" type="ORF">SCWH03_04860</name>
</gene>
<keyword evidence="2" id="KW-1185">Reference proteome</keyword>
<dbReference type="AlphaFoldDB" id="A0A6A0AN55"/>
<name>A0A6A0AN55_9ACTN</name>
<evidence type="ECO:0000313" key="2">
    <source>
        <dbReference type="Proteomes" id="UP000484988"/>
    </source>
</evidence>
<proteinExistence type="predicted"/>
<comment type="caution">
    <text evidence="1">The sequence shown here is derived from an EMBL/GenBank/DDBJ whole genome shotgun (WGS) entry which is preliminary data.</text>
</comment>
<dbReference type="RefSeq" id="WP_173261031.1">
    <property type="nucleotide sequence ID" value="NZ_BLLG01000001.1"/>
</dbReference>
<accession>A0A6A0AN55</accession>
<sequence length="174" mass="18622">MTTITATVAAVEARVTVATIRTWCRRGVIAATKTAGRWIIEAASLAHRIAIGAMKATKKPAAKVVYSVETMTAIGGSRWQRGSMDRVYLGDYATVPGLELDHYNTGRIYSASLDGSGISNAEAGRLATAVDKVYFDATDGKVYIKWGWGNPRSLDRDQIAARIFGAVRAAIAAL</sequence>
<protein>
    <submittedName>
        <fullName evidence="1">Uncharacterized protein</fullName>
    </submittedName>
</protein>